<protein>
    <submittedName>
        <fullName evidence="2">DUF1328 domain-containing protein</fullName>
    </submittedName>
</protein>
<keyword evidence="1" id="KW-0472">Membrane</keyword>
<proteinExistence type="predicted"/>
<name>A0ABS6VZI1_9FLAO</name>
<keyword evidence="1" id="KW-0812">Transmembrane</keyword>
<evidence type="ECO:0000313" key="3">
    <source>
        <dbReference type="Proteomes" id="UP000719267"/>
    </source>
</evidence>
<organism evidence="2 3">
    <name type="scientific">Mesonia aestuariivivens</name>
    <dbReference type="NCBI Taxonomy" id="2796128"/>
    <lineage>
        <taxon>Bacteria</taxon>
        <taxon>Pseudomonadati</taxon>
        <taxon>Bacteroidota</taxon>
        <taxon>Flavobacteriia</taxon>
        <taxon>Flavobacteriales</taxon>
        <taxon>Flavobacteriaceae</taxon>
        <taxon>Mesonia</taxon>
    </lineage>
</organism>
<evidence type="ECO:0000313" key="2">
    <source>
        <dbReference type="EMBL" id="MBW2961006.1"/>
    </source>
</evidence>
<keyword evidence="3" id="KW-1185">Reference proteome</keyword>
<evidence type="ECO:0000256" key="1">
    <source>
        <dbReference type="SAM" id="Phobius"/>
    </source>
</evidence>
<comment type="caution">
    <text evidence="2">The sequence shown here is derived from an EMBL/GenBank/DDBJ whole genome shotgun (WGS) entry which is preliminary data.</text>
</comment>
<dbReference type="EMBL" id="JAHWDF010000003">
    <property type="protein sequence ID" value="MBW2961006.1"/>
    <property type="molecule type" value="Genomic_DNA"/>
</dbReference>
<reference evidence="2 3" key="1">
    <citation type="submission" date="2021-07" db="EMBL/GenBank/DDBJ databases">
        <title>Mesonia aestuariivivens sp. nov., isolated from a tidal flat.</title>
        <authorList>
            <person name="Kim Y.-O."/>
            <person name="Yoon J.-H."/>
        </authorList>
    </citation>
    <scope>NUCLEOTIDE SEQUENCE [LARGE SCALE GENOMIC DNA]</scope>
    <source>
        <strain evidence="2 3">JHPTF-M18</strain>
    </source>
</reference>
<feature type="transmembrane region" description="Helical" evidence="1">
    <location>
        <begin position="33"/>
        <end position="52"/>
    </location>
</feature>
<keyword evidence="1" id="KW-1133">Transmembrane helix</keyword>
<dbReference type="Proteomes" id="UP000719267">
    <property type="component" value="Unassembled WGS sequence"/>
</dbReference>
<gene>
    <name evidence="2" type="ORF">KW502_04235</name>
</gene>
<accession>A0ABS6VZI1</accession>
<sequence length="65" mass="7344">MKDKSIIFLVLTLVTGILGFAMGDFTGTQILRVLFIIFADLFIVSIIAKGLFSNNRQLRKIKVRK</sequence>
<dbReference type="RefSeq" id="WP_219039291.1">
    <property type="nucleotide sequence ID" value="NZ_JAHWDF010000003.1"/>
</dbReference>